<dbReference type="GO" id="GO:0016121">
    <property type="term" value="P:carotene catabolic process"/>
    <property type="evidence" value="ECO:0007669"/>
    <property type="project" value="TreeGrafter"/>
</dbReference>
<dbReference type="PANTHER" id="PTHR10543:SF24">
    <property type="entry name" value="CAROTENOID ISOMEROOXYGENASE"/>
    <property type="match status" value="1"/>
</dbReference>
<evidence type="ECO:0000256" key="1">
    <source>
        <dbReference type="ARBA" id="ARBA00006787"/>
    </source>
</evidence>
<comment type="caution">
    <text evidence="7">The sequence shown here is derived from an EMBL/GenBank/DDBJ whole genome shotgun (WGS) entry which is preliminary data.</text>
</comment>
<dbReference type="GO" id="GO:0046872">
    <property type="term" value="F:metal ion binding"/>
    <property type="evidence" value="ECO:0007669"/>
    <property type="project" value="UniProtKB-KW"/>
</dbReference>
<feature type="binding site" evidence="5">
    <location>
        <position position="216"/>
    </location>
    <ligand>
        <name>Fe cation</name>
        <dbReference type="ChEBI" id="CHEBI:24875"/>
        <note>catalytic</note>
    </ligand>
</feature>
<keyword evidence="4 5" id="KW-0408">Iron</keyword>
<dbReference type="Proteomes" id="UP000622552">
    <property type="component" value="Unassembled WGS sequence"/>
</dbReference>
<dbReference type="EC" id="1.13.11.-" evidence="6"/>
<keyword evidence="8" id="KW-1185">Reference proteome</keyword>
<dbReference type="EMBL" id="JADOUF010000001">
    <property type="protein sequence ID" value="MBG6136978.1"/>
    <property type="molecule type" value="Genomic_DNA"/>
</dbReference>
<dbReference type="PANTHER" id="PTHR10543">
    <property type="entry name" value="BETA-CAROTENE DIOXYGENASE"/>
    <property type="match status" value="1"/>
</dbReference>
<evidence type="ECO:0000256" key="5">
    <source>
        <dbReference type="PIRSR" id="PIRSR604294-1"/>
    </source>
</evidence>
<feature type="binding site" evidence="5">
    <location>
        <position position="283"/>
    </location>
    <ligand>
        <name>Fe cation</name>
        <dbReference type="ChEBI" id="CHEBI:24875"/>
        <note>catalytic</note>
    </ligand>
</feature>
<dbReference type="GO" id="GO:0010436">
    <property type="term" value="F:carotenoid dioxygenase activity"/>
    <property type="evidence" value="ECO:0007669"/>
    <property type="project" value="TreeGrafter"/>
</dbReference>
<dbReference type="Pfam" id="PF03055">
    <property type="entry name" value="RPE65"/>
    <property type="match status" value="1"/>
</dbReference>
<accession>A0A8J7GRP6</accession>
<dbReference type="AlphaFoldDB" id="A0A8J7GRP6"/>
<evidence type="ECO:0000256" key="2">
    <source>
        <dbReference type="ARBA" id="ARBA00022723"/>
    </source>
</evidence>
<sequence>MAITEGFDSLRSELTDAPLPVRGALPGWLSGTLIRNGPALFDAGGTSFRHWFDGQAMLHRFGFADGAVTYTNRFLDTPGLRSARDDGRIGYTEFATDPCASLFGRFFSRFRRGSGVNPNVNISRYGEHDVALTEVPMAVEFDHATLATIGVLAPDSGPTGNVTTAHPHEAPGTGDLVNFVLRFGPKSSYQVYRQPAGGTTRHLLGTVTAARPGYVHSFAVTEHHAVLAIFPLVVNPLSFFLRGRPFIENYRWRPELGTRIVVMDLRDGSVRADHTAPPFFAFHHINAFEDGGRLVLDVCAYEDARIIDALYLDRLRAGDEAPVSHPTRYTVDLDTGGVDVRRLSDEPMELPRIAYRTHNGRPYRYAYGVGTTTRRDLFDQLVKLDTHTGETRLWHVPGSYPGEPVFVPAPGSTGEDDGVVLSVVLDGDAGRSALVVLDAASWAEVARAEVPHVVPFGFHGQFSHRA</sequence>
<dbReference type="InterPro" id="IPR004294">
    <property type="entry name" value="Carotenoid_Oase"/>
</dbReference>
<comment type="cofactor">
    <cofactor evidence="5 6">
        <name>Fe(2+)</name>
        <dbReference type="ChEBI" id="CHEBI:29033"/>
    </cofactor>
    <text evidence="5 6">Binds 1 Fe(2+) ion per subunit.</text>
</comment>
<keyword evidence="6 7" id="KW-0223">Dioxygenase</keyword>
<evidence type="ECO:0000256" key="4">
    <source>
        <dbReference type="ARBA" id="ARBA00023004"/>
    </source>
</evidence>
<evidence type="ECO:0000313" key="7">
    <source>
        <dbReference type="EMBL" id="MBG6136978.1"/>
    </source>
</evidence>
<name>A0A8J7GRP6_9ACTN</name>
<evidence type="ECO:0000256" key="3">
    <source>
        <dbReference type="ARBA" id="ARBA00023002"/>
    </source>
</evidence>
<dbReference type="RefSeq" id="WP_197003892.1">
    <property type="nucleotide sequence ID" value="NZ_BONS01000022.1"/>
</dbReference>
<protein>
    <recommendedName>
        <fullName evidence="6">Dioxygenase</fullName>
        <ecNumber evidence="6">1.13.11.-</ecNumber>
    </recommendedName>
</protein>
<evidence type="ECO:0000313" key="8">
    <source>
        <dbReference type="Proteomes" id="UP000622552"/>
    </source>
</evidence>
<keyword evidence="2 5" id="KW-0479">Metal-binding</keyword>
<evidence type="ECO:0000256" key="6">
    <source>
        <dbReference type="RuleBase" id="RU364048"/>
    </source>
</evidence>
<gene>
    <name evidence="7" type="ORF">IW245_003172</name>
</gene>
<proteinExistence type="inferred from homology"/>
<organism evidence="7 8">
    <name type="scientific">Longispora fulva</name>
    <dbReference type="NCBI Taxonomy" id="619741"/>
    <lineage>
        <taxon>Bacteria</taxon>
        <taxon>Bacillati</taxon>
        <taxon>Actinomycetota</taxon>
        <taxon>Actinomycetes</taxon>
        <taxon>Micromonosporales</taxon>
        <taxon>Micromonosporaceae</taxon>
        <taxon>Longispora</taxon>
    </lineage>
</organism>
<feature type="binding site" evidence="5">
    <location>
        <position position="166"/>
    </location>
    <ligand>
        <name>Fe cation</name>
        <dbReference type="ChEBI" id="CHEBI:24875"/>
        <note>catalytic</note>
    </ligand>
</feature>
<comment type="similarity">
    <text evidence="1 6">Belongs to the carotenoid oxygenase family.</text>
</comment>
<feature type="binding site" evidence="5">
    <location>
        <position position="459"/>
    </location>
    <ligand>
        <name>Fe cation</name>
        <dbReference type="ChEBI" id="CHEBI:24875"/>
        <note>catalytic</note>
    </ligand>
</feature>
<keyword evidence="3 6" id="KW-0560">Oxidoreductase</keyword>
<reference evidence="7" key="1">
    <citation type="submission" date="2020-11" db="EMBL/GenBank/DDBJ databases">
        <title>Sequencing the genomes of 1000 actinobacteria strains.</title>
        <authorList>
            <person name="Klenk H.-P."/>
        </authorList>
    </citation>
    <scope>NUCLEOTIDE SEQUENCE</scope>
    <source>
        <strain evidence="7">DSM 45356</strain>
    </source>
</reference>